<proteinExistence type="predicted"/>
<keyword evidence="2" id="KW-1185">Reference proteome</keyword>
<comment type="caution">
    <text evidence="1">The sequence shown here is derived from an EMBL/GenBank/DDBJ whole genome shotgun (WGS) entry which is preliminary data.</text>
</comment>
<sequence length="251" mass="27097">MLLPITLIHLLGLVFWIVSADVLQQNQIYYNLTFEEFASKASESIALNAYFNSLTTNRSNANIKKRAAVGGESQNDAVTQGIIEELVPICEGRFGAGWRPLSGKCVNNALIQLTCGNPNIANSANPMEHHCKPPEICASIVGHNFRSSIATFAYCGIRINVGTREQYGTNVDYVGSWFPEAPKSPGTYNDFVAMTGGIEGSFLFIGEYSNGQPHKSNARGMSWSCIQCSGGLLKITASRITAAAGFSKLST</sequence>
<dbReference type="EMBL" id="VUJX02000001">
    <property type="protein sequence ID" value="KAL0942760.1"/>
    <property type="molecule type" value="Genomic_DNA"/>
</dbReference>
<dbReference type="Proteomes" id="UP000805649">
    <property type="component" value="Unassembled WGS sequence"/>
</dbReference>
<organism evidence="1 2">
    <name type="scientific">Colletotrichum truncatum</name>
    <name type="common">Anthracnose fungus</name>
    <name type="synonym">Colletotrichum capsici</name>
    <dbReference type="NCBI Taxonomy" id="5467"/>
    <lineage>
        <taxon>Eukaryota</taxon>
        <taxon>Fungi</taxon>
        <taxon>Dikarya</taxon>
        <taxon>Ascomycota</taxon>
        <taxon>Pezizomycotina</taxon>
        <taxon>Sordariomycetes</taxon>
        <taxon>Hypocreomycetidae</taxon>
        <taxon>Glomerellales</taxon>
        <taxon>Glomerellaceae</taxon>
        <taxon>Colletotrichum</taxon>
        <taxon>Colletotrichum truncatum species complex</taxon>
    </lineage>
</organism>
<evidence type="ECO:0000313" key="1">
    <source>
        <dbReference type="EMBL" id="KAL0942760.1"/>
    </source>
</evidence>
<evidence type="ECO:0000313" key="2">
    <source>
        <dbReference type="Proteomes" id="UP000805649"/>
    </source>
</evidence>
<reference evidence="1 2" key="1">
    <citation type="journal article" date="2020" name="Phytopathology">
        <title>Genome Sequence Resources of Colletotrichum truncatum, C. plurivorum, C. musicola, and C. sojae: Four Species Pathogenic to Soybean (Glycine max).</title>
        <authorList>
            <person name="Rogerio F."/>
            <person name="Boufleur T.R."/>
            <person name="Ciampi-Guillardi M."/>
            <person name="Sukno S.A."/>
            <person name="Thon M.R."/>
            <person name="Massola Junior N.S."/>
            <person name="Baroncelli R."/>
        </authorList>
    </citation>
    <scope>NUCLEOTIDE SEQUENCE [LARGE SCALE GENOMIC DNA]</scope>
    <source>
        <strain evidence="1 2">CMES1059</strain>
    </source>
</reference>
<accession>A0ACC3ZF64</accession>
<protein>
    <submittedName>
        <fullName evidence="1">Secreted in xylem 1 protein</fullName>
    </submittedName>
</protein>
<gene>
    <name evidence="1" type="ORF">CTRU02_200646</name>
</gene>
<name>A0ACC3ZF64_COLTU</name>